<dbReference type="AlphaFoldDB" id="A0A8A1MH48"/>
<sequence>MGEAVGAKPLRLSLGLWRWNKKGLHSGSHQKCLSGIEDGSKGDNIHWTNVVAFPLAGGMVQMHTVASSDIRHSWTKSFSLSIIASDAKILIPLHTYTSAVSEILQPVRHSLAAGTSVVGRP</sequence>
<dbReference type="Proteomes" id="UP000663671">
    <property type="component" value="Chromosome 3"/>
</dbReference>
<evidence type="ECO:0000313" key="1">
    <source>
        <dbReference type="EMBL" id="QSS65796.1"/>
    </source>
</evidence>
<evidence type="ECO:0000313" key="2">
    <source>
        <dbReference type="Proteomes" id="UP000663671"/>
    </source>
</evidence>
<proteinExistence type="predicted"/>
<organism evidence="1 2">
    <name type="scientific">Ajellomyces capsulatus</name>
    <name type="common">Darling's disease fungus</name>
    <name type="synonym">Histoplasma capsulatum</name>
    <dbReference type="NCBI Taxonomy" id="5037"/>
    <lineage>
        <taxon>Eukaryota</taxon>
        <taxon>Fungi</taxon>
        <taxon>Dikarya</taxon>
        <taxon>Ascomycota</taxon>
        <taxon>Pezizomycotina</taxon>
        <taxon>Eurotiomycetes</taxon>
        <taxon>Eurotiomycetidae</taxon>
        <taxon>Onygenales</taxon>
        <taxon>Ajellomycetaceae</taxon>
        <taxon>Histoplasma</taxon>
    </lineage>
</organism>
<protein>
    <submittedName>
        <fullName evidence="1">Uncharacterized protein</fullName>
    </submittedName>
</protein>
<dbReference type="EMBL" id="CP069115">
    <property type="protein sequence ID" value="QSS65796.1"/>
    <property type="molecule type" value="Genomic_DNA"/>
</dbReference>
<gene>
    <name evidence="1" type="ORF">I7I51_06645</name>
</gene>
<reference evidence="1" key="1">
    <citation type="submission" date="2021-01" db="EMBL/GenBank/DDBJ databases">
        <title>Chromosome-level genome assembly of a human fungal pathogen reveals clustering of transcriptionally co-regulated genes.</title>
        <authorList>
            <person name="Voorhies M."/>
            <person name="Cohen S."/>
            <person name="Shea T.P."/>
            <person name="Petrus S."/>
            <person name="Munoz J.F."/>
            <person name="Poplawski S."/>
            <person name="Goldman W.E."/>
            <person name="Michael T."/>
            <person name="Cuomo C.A."/>
            <person name="Sil A."/>
            <person name="Beyhan S."/>
        </authorList>
    </citation>
    <scope>NUCLEOTIDE SEQUENCE</scope>
    <source>
        <strain evidence="1">WU24</strain>
    </source>
</reference>
<name>A0A8A1MH48_AJECA</name>
<dbReference type="VEuPathDB" id="FungiDB:I7I51_06645"/>
<accession>A0A8A1MH48</accession>